<dbReference type="Proteomes" id="UP000033423">
    <property type="component" value="Unassembled WGS sequence"/>
</dbReference>
<dbReference type="AlphaFoldDB" id="A0A0F3H2W2"/>
<gene>
    <name evidence="1" type="ORF">MBAV_000548</name>
</gene>
<feature type="non-terminal residue" evidence="1">
    <location>
        <position position="138"/>
    </location>
</feature>
<sequence length="138" mass="16684">MSYILVAKEGDHKIMMEWVREQRGLKKVSRLEVKDFTGRLHIYEWINQVPLNGNPKTLWVNYFEYWIKEQDTVNYHSSWVTDIEINDKNIRQLVKGGRCRWKIENETFNTLKNQGYHIEHNYGHGKEHLSMNFFLLNL</sequence>
<dbReference type="EMBL" id="LACI01000248">
    <property type="protein sequence ID" value="KJU87258.1"/>
    <property type="molecule type" value="Genomic_DNA"/>
</dbReference>
<evidence type="ECO:0000313" key="1">
    <source>
        <dbReference type="EMBL" id="KJU87258.1"/>
    </source>
</evidence>
<comment type="caution">
    <text evidence="1">The sequence shown here is derived from an EMBL/GenBank/DDBJ whole genome shotgun (WGS) entry which is preliminary data.</text>
</comment>
<accession>A0A0F3H2W2</accession>
<reference evidence="1 2" key="1">
    <citation type="submission" date="2015-02" db="EMBL/GenBank/DDBJ databases">
        <title>Single-cell genomics of uncultivated deep-branching MTB reveals a conserved set of magnetosome genes.</title>
        <authorList>
            <person name="Kolinko S."/>
            <person name="Richter M."/>
            <person name="Glockner F.O."/>
            <person name="Brachmann A."/>
            <person name="Schuler D."/>
        </authorList>
    </citation>
    <scope>NUCLEOTIDE SEQUENCE [LARGE SCALE GENOMIC DNA]</scope>
    <source>
        <strain evidence="1">TM-1</strain>
    </source>
</reference>
<keyword evidence="2" id="KW-1185">Reference proteome</keyword>
<evidence type="ECO:0000313" key="2">
    <source>
        <dbReference type="Proteomes" id="UP000033423"/>
    </source>
</evidence>
<protein>
    <submittedName>
        <fullName evidence="1">Transposase IS4</fullName>
    </submittedName>
</protein>
<organism evidence="1 2">
    <name type="scientific">Candidatus Magnetobacterium bavaricum</name>
    <dbReference type="NCBI Taxonomy" id="29290"/>
    <lineage>
        <taxon>Bacteria</taxon>
        <taxon>Pseudomonadati</taxon>
        <taxon>Nitrospirota</taxon>
        <taxon>Thermodesulfovibrionia</taxon>
        <taxon>Thermodesulfovibrionales</taxon>
        <taxon>Candidatus Magnetobacteriaceae</taxon>
        <taxon>Candidatus Magnetobacterium</taxon>
    </lineage>
</organism>
<proteinExistence type="predicted"/>
<name>A0A0F3H2W2_9BACT</name>